<dbReference type="Proteomes" id="UP001301769">
    <property type="component" value="Unassembled WGS sequence"/>
</dbReference>
<dbReference type="PANTHER" id="PTHR35205:SF1">
    <property type="entry name" value="ZU5 DOMAIN-CONTAINING PROTEIN"/>
    <property type="match status" value="1"/>
</dbReference>
<name>A0AAN6XTK1_9PEZI</name>
<evidence type="ECO:0000259" key="3">
    <source>
        <dbReference type="Pfam" id="PF00931"/>
    </source>
</evidence>
<feature type="coiled-coil region" evidence="1">
    <location>
        <begin position="318"/>
        <end position="345"/>
    </location>
</feature>
<evidence type="ECO:0000313" key="5">
    <source>
        <dbReference type="EMBL" id="KAK4206659.1"/>
    </source>
</evidence>
<dbReference type="InterPro" id="IPR019734">
    <property type="entry name" value="TPR_rpt"/>
</dbReference>
<dbReference type="InterPro" id="IPR056681">
    <property type="entry name" value="DUF7779"/>
</dbReference>
<comment type="caution">
    <text evidence="5">The sequence shown here is derived from an EMBL/GenBank/DDBJ whole genome shotgun (WGS) entry which is preliminary data.</text>
</comment>
<dbReference type="SUPFAM" id="SSF52540">
    <property type="entry name" value="P-loop containing nucleoside triphosphate hydrolases"/>
    <property type="match status" value="1"/>
</dbReference>
<dbReference type="Gene3D" id="1.25.40.10">
    <property type="entry name" value="Tetratricopeptide repeat domain"/>
    <property type="match status" value="1"/>
</dbReference>
<keyword evidence="6" id="KW-1185">Reference proteome</keyword>
<reference evidence="5" key="2">
    <citation type="submission" date="2023-05" db="EMBL/GenBank/DDBJ databases">
        <authorList>
            <consortium name="Lawrence Berkeley National Laboratory"/>
            <person name="Steindorff A."/>
            <person name="Hensen N."/>
            <person name="Bonometti L."/>
            <person name="Westerberg I."/>
            <person name="Brannstrom I.O."/>
            <person name="Guillou S."/>
            <person name="Cros-Aarteil S."/>
            <person name="Calhoun S."/>
            <person name="Haridas S."/>
            <person name="Kuo A."/>
            <person name="Mondo S."/>
            <person name="Pangilinan J."/>
            <person name="Riley R."/>
            <person name="Labutti K."/>
            <person name="Andreopoulos B."/>
            <person name="Lipzen A."/>
            <person name="Chen C."/>
            <person name="Yanf M."/>
            <person name="Daum C."/>
            <person name="Ng V."/>
            <person name="Clum A."/>
            <person name="Ohm R."/>
            <person name="Martin F."/>
            <person name="Silar P."/>
            <person name="Natvig D."/>
            <person name="Lalanne C."/>
            <person name="Gautier V."/>
            <person name="Ament-Velasquez S.L."/>
            <person name="Kruys A."/>
            <person name="Hutchinson M.I."/>
            <person name="Powell A.J."/>
            <person name="Barry K."/>
            <person name="Miller A.N."/>
            <person name="Grigoriev I.V."/>
            <person name="Debuchy R."/>
            <person name="Gladieux P."/>
            <person name="Thoren M.H."/>
            <person name="Johannesson H."/>
        </authorList>
    </citation>
    <scope>NUCLEOTIDE SEQUENCE</scope>
    <source>
        <strain evidence="5">PSN293</strain>
    </source>
</reference>
<sequence length="1120" mass="126655">MDIQVRKRCPQFPHGHGQKVDFTQPATMPDTDFCVDGAFLRMKGMFPDQKGMYKGRDFDPLKKVLQVPNDNLPLARTGQNWQLYHSDSHRWYYLSGMEVDDLIAVTPTPEGSVPARPTPVPYSALIMAQLTPNADCARLFPLDMEEYLEYLLEKLKPEDRRQAQTPGNGNAEAIRNLTDSIESADDSNHIKYAVSMIKSSLGPFDIFYNFLEPKFGSSRLQATRIWGMFHLSVKLASELPHPENRHVTRQLSTMIKKLGQQLDLFNQYVEAGDSDIEGMTRAALEVHAHLADFFVASIVLLREHSLEPRTLVGNQDWMDEFKRILSDMESTLHKVEQRLTQLDEGQANDVELQKRHSSGAEVKLPCFMLPPATDARWFDRDNITERIDKVLHPVSGQESFVSVVLYGNAGVGKTHVALKYAHMMMTSRRVKAVLWFNSETKKALQQGFTDAAMKLGLAQAGSDRHQENRSSLLTWLQTTEFPWLLVFNNLEDPKVVKDYWPSGCSHGSVIITSRNQKVRFLLADHGIEVPAFRPDSESEFLVHLLRAEVSADIGNAHTKIESARQLSEYLSGHALAISFMARLVSERSWTMGEFLGAHEKTRRDIHRLQRGPASLTTIWHMSFDGLGDQSAAVLGILAYVNPDSVPEEIFTKADVKSLPSCLENCTDEGRFSAVLEPLLTLGLVQRDKEAKTLSTHRLVQMHYRSFLAANPKKRQEAFDQAVRILSDGFGKVQNQLHDRWAQSQKCIQQIVSLKNNFKDEAEDPDAHHPTLQFCWLLSNSARFLLESGDYVELNSVLQVAESSFHRLSPEEKGKGDHILADILNGMGLWWAHRGFFSRALPHMRECVRLRAAAEPKDWVAISWSEVDFRNVLASTGSFSESLEWELEAEQTRRNIPDDEVNIKLSSVIHQNIGRCYMFLNDHNQAENRLYLAVEKGSQNWAMLAYTFFVLGTLSRRSKEYPTAAQAYYKAQKMWLQGGNRDLQTHHFNGACMYKLGCVADDLGESEIAIRHLHKALVVAKLKKADMAGDYARVVFKLSRVLEKMPGYEKEAADLAAEALFIRMARSLTVSGDEGQDQPPSDSSLGLLTASSQDSGTGLEERSSSIDEEKPYDDMVYIMWR</sequence>
<feature type="region of interest" description="Disordered" evidence="2">
    <location>
        <begin position="1070"/>
        <end position="1112"/>
    </location>
</feature>
<accession>A0AAN6XTK1</accession>
<dbReference type="GO" id="GO:0043531">
    <property type="term" value="F:ADP binding"/>
    <property type="evidence" value="ECO:0007669"/>
    <property type="project" value="InterPro"/>
</dbReference>
<dbReference type="PANTHER" id="PTHR35205">
    <property type="entry name" value="NB-ARC AND TPR DOMAIN PROTEIN"/>
    <property type="match status" value="1"/>
</dbReference>
<feature type="compositionally biased region" description="Polar residues" evidence="2">
    <location>
        <begin position="1077"/>
        <end position="1095"/>
    </location>
</feature>
<dbReference type="SMART" id="SM00028">
    <property type="entry name" value="TPR"/>
    <property type="match status" value="3"/>
</dbReference>
<dbReference type="InterPro" id="IPR002182">
    <property type="entry name" value="NB-ARC"/>
</dbReference>
<evidence type="ECO:0000313" key="6">
    <source>
        <dbReference type="Proteomes" id="UP001301769"/>
    </source>
</evidence>
<feature type="domain" description="NB-ARC" evidence="3">
    <location>
        <begin position="385"/>
        <end position="536"/>
    </location>
</feature>
<dbReference type="InterPro" id="IPR027417">
    <property type="entry name" value="P-loop_NTPase"/>
</dbReference>
<evidence type="ECO:0000259" key="4">
    <source>
        <dbReference type="Pfam" id="PF25000"/>
    </source>
</evidence>
<evidence type="ECO:0008006" key="7">
    <source>
        <dbReference type="Google" id="ProtNLM"/>
    </source>
</evidence>
<evidence type="ECO:0000256" key="1">
    <source>
        <dbReference type="SAM" id="Coils"/>
    </source>
</evidence>
<feature type="domain" description="DUF7779" evidence="4">
    <location>
        <begin position="622"/>
        <end position="705"/>
    </location>
</feature>
<organism evidence="5 6">
    <name type="scientific">Rhypophila decipiens</name>
    <dbReference type="NCBI Taxonomy" id="261697"/>
    <lineage>
        <taxon>Eukaryota</taxon>
        <taxon>Fungi</taxon>
        <taxon>Dikarya</taxon>
        <taxon>Ascomycota</taxon>
        <taxon>Pezizomycotina</taxon>
        <taxon>Sordariomycetes</taxon>
        <taxon>Sordariomycetidae</taxon>
        <taxon>Sordariales</taxon>
        <taxon>Naviculisporaceae</taxon>
        <taxon>Rhypophila</taxon>
    </lineage>
</organism>
<dbReference type="Pfam" id="PF25000">
    <property type="entry name" value="DUF7779"/>
    <property type="match status" value="1"/>
</dbReference>
<evidence type="ECO:0000256" key="2">
    <source>
        <dbReference type="SAM" id="MobiDB-lite"/>
    </source>
</evidence>
<keyword evidence="1" id="KW-0175">Coiled coil</keyword>
<dbReference type="EMBL" id="MU858370">
    <property type="protein sequence ID" value="KAK4206659.1"/>
    <property type="molecule type" value="Genomic_DNA"/>
</dbReference>
<protein>
    <recommendedName>
        <fullName evidence="7">NB-ARC domain-containing protein</fullName>
    </recommendedName>
</protein>
<feature type="compositionally biased region" description="Basic and acidic residues" evidence="2">
    <location>
        <begin position="1098"/>
        <end position="1112"/>
    </location>
</feature>
<proteinExistence type="predicted"/>
<dbReference type="Gene3D" id="3.40.50.300">
    <property type="entry name" value="P-loop containing nucleotide triphosphate hydrolases"/>
    <property type="match status" value="1"/>
</dbReference>
<dbReference type="Pfam" id="PF00931">
    <property type="entry name" value="NB-ARC"/>
    <property type="match status" value="1"/>
</dbReference>
<gene>
    <name evidence="5" type="ORF">QBC37DRAFT_476860</name>
</gene>
<dbReference type="SUPFAM" id="SSF48452">
    <property type="entry name" value="TPR-like"/>
    <property type="match status" value="1"/>
</dbReference>
<dbReference type="AlphaFoldDB" id="A0AAN6XTK1"/>
<reference evidence="5" key="1">
    <citation type="journal article" date="2023" name="Mol. Phylogenet. Evol.">
        <title>Genome-scale phylogeny and comparative genomics of the fungal order Sordariales.</title>
        <authorList>
            <person name="Hensen N."/>
            <person name="Bonometti L."/>
            <person name="Westerberg I."/>
            <person name="Brannstrom I.O."/>
            <person name="Guillou S."/>
            <person name="Cros-Aarteil S."/>
            <person name="Calhoun S."/>
            <person name="Haridas S."/>
            <person name="Kuo A."/>
            <person name="Mondo S."/>
            <person name="Pangilinan J."/>
            <person name="Riley R."/>
            <person name="LaButti K."/>
            <person name="Andreopoulos B."/>
            <person name="Lipzen A."/>
            <person name="Chen C."/>
            <person name="Yan M."/>
            <person name="Daum C."/>
            <person name="Ng V."/>
            <person name="Clum A."/>
            <person name="Steindorff A."/>
            <person name="Ohm R.A."/>
            <person name="Martin F."/>
            <person name="Silar P."/>
            <person name="Natvig D.O."/>
            <person name="Lalanne C."/>
            <person name="Gautier V."/>
            <person name="Ament-Velasquez S.L."/>
            <person name="Kruys A."/>
            <person name="Hutchinson M.I."/>
            <person name="Powell A.J."/>
            <person name="Barry K."/>
            <person name="Miller A.N."/>
            <person name="Grigoriev I.V."/>
            <person name="Debuchy R."/>
            <person name="Gladieux P."/>
            <person name="Hiltunen Thoren M."/>
            <person name="Johannesson H."/>
        </authorList>
    </citation>
    <scope>NUCLEOTIDE SEQUENCE</scope>
    <source>
        <strain evidence="5">PSN293</strain>
    </source>
</reference>
<dbReference type="InterPro" id="IPR011990">
    <property type="entry name" value="TPR-like_helical_dom_sf"/>
</dbReference>